<dbReference type="InterPro" id="IPR001283">
    <property type="entry name" value="CRISP-related"/>
</dbReference>
<dbReference type="CDD" id="cd05380">
    <property type="entry name" value="CAP_euk"/>
    <property type="match status" value="1"/>
</dbReference>
<dbReference type="EMBL" id="CP111024">
    <property type="protein sequence ID" value="WAR24865.1"/>
    <property type="molecule type" value="Genomic_DNA"/>
</dbReference>
<dbReference type="InterPro" id="IPR014044">
    <property type="entry name" value="CAP_dom"/>
</dbReference>
<reference evidence="3" key="1">
    <citation type="submission" date="2022-11" db="EMBL/GenBank/DDBJ databases">
        <title>Centuries of genome instability and evolution in soft-shell clam transmissible cancer (bioRxiv).</title>
        <authorList>
            <person name="Hart S.F.M."/>
            <person name="Yonemitsu M.A."/>
            <person name="Giersch R.M."/>
            <person name="Beal B.F."/>
            <person name="Arriagada G."/>
            <person name="Davis B.W."/>
            <person name="Ostrander E.A."/>
            <person name="Goff S.P."/>
            <person name="Metzger M.J."/>
        </authorList>
    </citation>
    <scope>NUCLEOTIDE SEQUENCE</scope>
    <source>
        <strain evidence="3">MELC-2E11</strain>
        <tissue evidence="3">Siphon/mantle</tissue>
    </source>
</reference>
<sequence length="211" mass="23851">MASLLTVGRAFRFQLYRELLKWDDGLQRKAEMWSENCYFDHQRDGLGENLAFVVTGGPDMQDLDIIVHSCRGWWNEVYNWTWSTACVRACHYTQMIWGKTERLGCSLSKCPQMQVDTGKNMDDIDFFVCFYDPPGNSIGKYPYTLGEPCSHCDRLDECHGGLCKSPSLNNSNSSPTTNTQPQSEATLTDSAMTDANVYTPSRAAPSQELNK</sequence>
<dbReference type="PRINTS" id="PR00838">
    <property type="entry name" value="V5ALLERGEN"/>
</dbReference>
<dbReference type="SMART" id="SM00198">
    <property type="entry name" value="SCP"/>
    <property type="match status" value="1"/>
</dbReference>
<evidence type="ECO:0000313" key="4">
    <source>
        <dbReference type="Proteomes" id="UP001164746"/>
    </source>
</evidence>
<gene>
    <name evidence="3" type="ORF">MAR_038534</name>
</gene>
<dbReference type="Gene3D" id="3.40.33.10">
    <property type="entry name" value="CAP"/>
    <property type="match status" value="1"/>
</dbReference>
<dbReference type="SUPFAM" id="SSF55797">
    <property type="entry name" value="PR-1-like"/>
    <property type="match status" value="1"/>
</dbReference>
<organism evidence="3 4">
    <name type="scientific">Mya arenaria</name>
    <name type="common">Soft-shell clam</name>
    <dbReference type="NCBI Taxonomy" id="6604"/>
    <lineage>
        <taxon>Eukaryota</taxon>
        <taxon>Metazoa</taxon>
        <taxon>Spiralia</taxon>
        <taxon>Lophotrochozoa</taxon>
        <taxon>Mollusca</taxon>
        <taxon>Bivalvia</taxon>
        <taxon>Autobranchia</taxon>
        <taxon>Heteroconchia</taxon>
        <taxon>Euheterodonta</taxon>
        <taxon>Imparidentia</taxon>
        <taxon>Neoheterodontei</taxon>
        <taxon>Myida</taxon>
        <taxon>Myoidea</taxon>
        <taxon>Myidae</taxon>
        <taxon>Mya</taxon>
    </lineage>
</organism>
<dbReference type="PANTHER" id="PTHR10334">
    <property type="entry name" value="CYSTEINE-RICH SECRETORY PROTEIN-RELATED"/>
    <property type="match status" value="1"/>
</dbReference>
<evidence type="ECO:0000259" key="2">
    <source>
        <dbReference type="SMART" id="SM00198"/>
    </source>
</evidence>
<keyword evidence="4" id="KW-1185">Reference proteome</keyword>
<feature type="domain" description="SCP" evidence="2">
    <location>
        <begin position="2"/>
        <end position="139"/>
    </location>
</feature>
<protein>
    <submittedName>
        <fullName evidence="3">PI16-like protein</fullName>
    </submittedName>
</protein>
<feature type="compositionally biased region" description="Low complexity" evidence="1">
    <location>
        <begin position="169"/>
        <end position="183"/>
    </location>
</feature>
<proteinExistence type="predicted"/>
<dbReference type="PRINTS" id="PR00837">
    <property type="entry name" value="V5TPXLIKE"/>
</dbReference>
<dbReference type="Pfam" id="PF00188">
    <property type="entry name" value="CAP"/>
    <property type="match status" value="1"/>
</dbReference>
<name>A0ABY7FRL3_MYAAR</name>
<dbReference type="Proteomes" id="UP001164746">
    <property type="component" value="Chromosome 13"/>
</dbReference>
<evidence type="ECO:0000313" key="3">
    <source>
        <dbReference type="EMBL" id="WAR24865.1"/>
    </source>
</evidence>
<dbReference type="InterPro" id="IPR002413">
    <property type="entry name" value="V5_allergen-like"/>
</dbReference>
<accession>A0ABY7FRL3</accession>
<evidence type="ECO:0000256" key="1">
    <source>
        <dbReference type="SAM" id="MobiDB-lite"/>
    </source>
</evidence>
<dbReference type="InterPro" id="IPR035940">
    <property type="entry name" value="CAP_sf"/>
</dbReference>
<feature type="compositionally biased region" description="Polar residues" evidence="1">
    <location>
        <begin position="184"/>
        <end position="199"/>
    </location>
</feature>
<feature type="region of interest" description="Disordered" evidence="1">
    <location>
        <begin position="169"/>
        <end position="211"/>
    </location>
</feature>